<dbReference type="Gene3D" id="2.150.10.10">
    <property type="entry name" value="Serralysin-like metalloprotease, C-terminal"/>
    <property type="match status" value="4"/>
</dbReference>
<evidence type="ECO:0000256" key="2">
    <source>
        <dbReference type="ARBA" id="ARBA00022525"/>
    </source>
</evidence>
<dbReference type="GO" id="GO:0016539">
    <property type="term" value="P:intein-mediated protein splicing"/>
    <property type="evidence" value="ECO:0007669"/>
    <property type="project" value="InterPro"/>
</dbReference>
<dbReference type="PRINTS" id="PR00313">
    <property type="entry name" value="CABNDNGRPT"/>
</dbReference>
<dbReference type="EMBL" id="CP000121">
    <property type="protein sequence ID" value="ABA25139.1"/>
    <property type="molecule type" value="Genomic_DNA"/>
</dbReference>
<dbReference type="SUPFAM" id="SSF51294">
    <property type="entry name" value="Hedgehog/intein (Hint) domain"/>
    <property type="match status" value="1"/>
</dbReference>
<dbReference type="PROSITE" id="PS50818">
    <property type="entry name" value="INTEIN_C_TER"/>
    <property type="match status" value="1"/>
</dbReference>
<dbReference type="Pfam" id="PF00353">
    <property type="entry name" value="HemolysinCabind"/>
    <property type="match status" value="6"/>
</dbReference>
<keyword evidence="2" id="KW-0964">Secreted</keyword>
<reference evidence="4" key="1">
    <citation type="journal article" date="2014" name="Stand. Genomic Sci.">
        <title>Complete genome sequence of Anabaena variabilis ATCC 29413.</title>
        <authorList>
            <person name="Thiel T."/>
            <person name="Pratte B.S."/>
            <person name="Zhong J."/>
            <person name="Goodwin L."/>
            <person name="Copeland A."/>
            <person name="Lucas S."/>
            <person name="Han C."/>
            <person name="Pitluck S."/>
            <person name="Land M.L."/>
            <person name="Kyrpides N.C."/>
            <person name="Woyke T."/>
        </authorList>
    </citation>
    <scope>NUCLEOTIDE SEQUENCE [LARGE SCALE GENOMIC DNA]</scope>
    <source>
        <strain evidence="4">ATCC 29413 / PCC 7937</strain>
    </source>
</reference>
<dbReference type="GO" id="GO:0005509">
    <property type="term" value="F:calcium ion binding"/>
    <property type="evidence" value="ECO:0007669"/>
    <property type="project" value="InterPro"/>
</dbReference>
<dbReference type="RefSeq" id="WP_011316851.1">
    <property type="nucleotide sequence ID" value="NC_007412.1"/>
</dbReference>
<dbReference type="PANTHER" id="PTHR38340">
    <property type="entry name" value="S-LAYER PROTEIN"/>
    <property type="match status" value="1"/>
</dbReference>
<dbReference type="InterPro" id="IPR001343">
    <property type="entry name" value="Hemolysn_Ca-bd"/>
</dbReference>
<dbReference type="KEGG" id="ava:Ava_C0050"/>
<dbReference type="InterPro" id="IPR006141">
    <property type="entry name" value="Intein_N"/>
</dbReference>
<dbReference type="HOGENOM" id="CLU_230194_0_0_3"/>
<geneLocation type="plasmid" evidence="4">
    <name>pAnaC</name>
</geneLocation>
<comment type="subcellular location">
    <subcellularLocation>
        <location evidence="1">Secreted</location>
    </subcellularLocation>
</comment>
<dbReference type="PROSITE" id="PS50817">
    <property type="entry name" value="INTEIN_N_TER"/>
    <property type="match status" value="1"/>
</dbReference>
<dbReference type="PROSITE" id="PS00330">
    <property type="entry name" value="HEMOLYSIN_CALCIUM"/>
    <property type="match status" value="5"/>
</dbReference>
<evidence type="ECO:0000256" key="1">
    <source>
        <dbReference type="ARBA" id="ARBA00004613"/>
    </source>
</evidence>
<name>Q3M1K4_TRIV2</name>
<evidence type="ECO:0000313" key="4">
    <source>
        <dbReference type="Proteomes" id="UP000002533"/>
    </source>
</evidence>
<dbReference type="InterPro" id="IPR011049">
    <property type="entry name" value="Serralysin-like_metalloprot_C"/>
</dbReference>
<dbReference type="InterPro" id="IPR018511">
    <property type="entry name" value="Hemolysin-typ_Ca-bd_CS"/>
</dbReference>
<dbReference type="eggNOG" id="COG2931">
    <property type="taxonomic scope" value="Bacteria"/>
</dbReference>
<accession>Q3M1K4</accession>
<protein>
    <submittedName>
        <fullName evidence="3">Hemolysin-type calcium-binding region</fullName>
    </submittedName>
</protein>
<proteinExistence type="predicted"/>
<dbReference type="GeneID" id="77058229"/>
<dbReference type="InterPro" id="IPR030934">
    <property type="entry name" value="Intein_C"/>
</dbReference>
<dbReference type="InterPro" id="IPR050557">
    <property type="entry name" value="RTX_toxin/Mannuronan_C5-epim"/>
</dbReference>
<dbReference type="PANTHER" id="PTHR38340:SF1">
    <property type="entry name" value="S-LAYER PROTEIN"/>
    <property type="match status" value="1"/>
</dbReference>
<dbReference type="GO" id="GO:0005576">
    <property type="term" value="C:extracellular region"/>
    <property type="evidence" value="ECO:0007669"/>
    <property type="project" value="UniProtKB-SubCell"/>
</dbReference>
<keyword evidence="3" id="KW-0614">Plasmid</keyword>
<dbReference type="SUPFAM" id="SSF51120">
    <property type="entry name" value="beta-Roll"/>
    <property type="match status" value="5"/>
</dbReference>
<dbReference type="Gene3D" id="2.170.16.10">
    <property type="entry name" value="Hedgehog/Intein (Hint) domain"/>
    <property type="match status" value="1"/>
</dbReference>
<gene>
    <name evidence="3" type="ordered locus">Ava_C0050</name>
</gene>
<dbReference type="InterPro" id="IPR036844">
    <property type="entry name" value="Hint_dom_sf"/>
</dbReference>
<dbReference type="CDD" id="cd00081">
    <property type="entry name" value="Hint"/>
    <property type="match status" value="1"/>
</dbReference>
<dbReference type="eggNOG" id="COG3210">
    <property type="taxonomic scope" value="Bacteria"/>
</dbReference>
<sequence length="2296" mass="247607">MEYIFGNYDFSLPQYYYKSYYNEALELVVSKRWNDNQTIAKAALNRFMDEVAYQETKGINALQDNGGPGRGYFQYEMASGGGSGGANTAINRATNWYNKNGISVPNWLNQLKGKDVDFTSLSADQQCTIFLLDKVEDNNTYLDNIVKSYGTNNWDDTSEENWRIGHYGGKKTHEWRGEEASNGLMQSNIVLEELLYKLTVPQTTFPTLVTQHCFPAGVTILMSDGTYKPIEQVEIGDEVMAFDGLGELQPRKVTQTFITPDREVVQLGNIKVTLGHHFLQPDGSFKALGEIDTNGFLVGVTGKLIPHPGIKPVAGKHTVYNFTVEELHTYVAGDYRVHNESLSTYQPVTAAGIIGDALGGQVASLLAGKDLSEQLIYNALGKTLGGFIGDKASYYFYPTITNGKQDVLDNVALLKRVPGALTTTALSIGGSQLAKSLNKLLDTNNPIAQIGVGALSTGLVNYAWNAGVIDSLKIYPGIGGDVFAKWFGAHPNVLPDGTLERVNGNLVIKDYTFDDFTLNVANVGASMFGAYTGSQIFKNSVGRWNILSENLQNEGAAIGSSIGGLIGSFAASATATTASVSYAVYIGQALGIGSTAIAGPVGYAISAVISTVIGEIAGGWLNNLFGDKDYPRATYRVIYDPKLGYFTSTKSYELDGGNPTAAKQLGDTARDLLNGLSSMIGGELKAAPNFYYGNYFEQQIYQDETSWGANVAHHDFRGRHGFLSGQDALEAGVLEQLHLSTFLGANPYLQKVVSTFPIYPHNEKMTVQLHLSDATAQLLKAQEYTTYANNPVLYIKTMQMLEQEQAKTSSDAIRTGIAAGVYQGKDAGARWDWQNNILYMGYNYQPDTTPFAVTSSGTLVANYVGIPNWKTNPSQVRIIQFADNSRYVPVISSDGYNVILRPEAVVNWEQTKTWGDSIGLNQIAAQVLDPARISGNAIRAGVAAGTYANKEAGPRWDWQNSILYMGYNYQPDTTLFGVTDSNVLVAPYVGVADWRYNQSKVKIIQFADGSRYVPVIAPDSYTVLLRPEAAVNQIVVGGGQSNNYTGTSGDDVYIGKPGLDRFTDTGGNDIYLFRQGDKSKVITDTAGYDVIRFGGGITASQIVVYRDGNDLMLGINNIGWTTGQPFAFPDVLRIVGWYTNINNRIEQLHFEYNAQYYLETQSNGNVYIRRENKVGPPSLGNWITGSSAAEVLYGGIGPDLIQGGTGDDLYILQPSTQTVVIDDSPANNGVVVPGGTDTLLIKTAKSDDILLTLEGQDLLVSLKNTSYAPIRLKNWLDPNNRIEKIRFENRLEFPLVLGSDGKVSFPLVIALNGTLPGNVTPPISSSVQIKGGLISGSNADDILYGGPGPDLMQGGGGDDVYILKPGTQADVIDDSPLYNGVVIPGGTDTLQVETALPDNLVLTLDGQDLLVSLKNTSYVPIRLKNWLDPNNRIEKLRFDNGLEGLLALGSDGTVKFQPFLGKGALAFGVQPTLSTNVQINRLHLAVLDLDGDGLNIINNDVSPAQYDMDGDGFLQTTGWLGGNDAFLTIDRDNSGTIDGLNELISFQTGIPGTAYIGQFDTNRDGVLSTADGAIFSKLRLWIDSNYNGQTDLGELQQLSVAGIDMIALDTAPIDYFVNGAELVSTGYFIRYTGNIYKHIGELYGVDFAYTTTQQSRLEIVSANFARLNYKDDRDIWIPNNSSLAATVTIDPREVASLTAGDNNDTVTVFTGYANDIILNGGAGNDTLTGGDGDDIITGGEGNDVLNGGAGDDVLNVDTTDNLAALRGGTGFDTVIFDTGTTAFSFALGDANSIEFLIANDGANTITYYGATSVVFSGLGGNDVLVSGIGNDRLEGGDGFDTLTSSLGNDVLIGGRGDDILDGGDGYDTAVYQGSIFTNVVNFNGSYTYVKDTVNNRNDTDRVSNVEAFSFDDGVRTWQELRDFEDFYRLRNPDVVAAINANKFSSGFYHYVIWGKNEGRPISFDFNEAYYRLLYKDVDAAIKAGSVRSGLAHYISTGFAQGRQTNFDFNETYYRLLNPDVDAAIKAGTMPSALYHFINHGYSEGRTLASQFNENYYRSANADVNAGIIAGTYKSGLDHYIKTGFAEGRMARFDAFSSTLTHGTNNKDYIVGSANNDVLRGFAGDDIINAGNGNDTIQGGIGNDILRGEAGNDALYGDDGNDYLIGGAGNDTMDGGAGTDTFSWDATALKSNDLMAGGLDTLLNPKGDRIDFTSNVEALLKIGGQTLASLTADKTLTNTVTSSITFGTGNNLRFANSLLQIDLDGNGSFNATNDFQISLSDANSLTYKAAGDFFIVS</sequence>
<dbReference type="Proteomes" id="UP000002533">
    <property type="component" value="Plasmid pAnaC"/>
</dbReference>
<organism evidence="3 4">
    <name type="scientific">Trichormus variabilis (strain ATCC 29413 / PCC 7937)</name>
    <name type="common">Anabaena variabilis</name>
    <dbReference type="NCBI Taxonomy" id="240292"/>
    <lineage>
        <taxon>Bacteria</taxon>
        <taxon>Bacillati</taxon>
        <taxon>Cyanobacteriota</taxon>
        <taxon>Cyanophyceae</taxon>
        <taxon>Nostocales</taxon>
        <taxon>Nostocaceae</taxon>
        <taxon>Trichormus</taxon>
    </lineage>
</organism>
<evidence type="ECO:0000313" key="3">
    <source>
        <dbReference type="EMBL" id="ABA25139.1"/>
    </source>
</evidence>